<evidence type="ECO:0000256" key="11">
    <source>
        <dbReference type="ARBA" id="ARBA00023049"/>
    </source>
</evidence>
<comment type="caution">
    <text evidence="19">The sequence shown here is derived from an EMBL/GenBank/DDBJ whole genome shotgun (WGS) entry which is preliminary data.</text>
</comment>
<sequence length="454" mass="51094">MTKPDKKPGRKLAKRLPPRPPIIDPYLPQNGNYGYRVSRYELDLEYKVAINRLTGTATITAFTLATLKEFTLDLADTLGVSKVTVNGRRPTHFGHRAGKITVKLVSAIPAGAAMTVVIRYGGSPRPINSMWGDVGFEELSNGVLVAGQPNGAASWFPCDDHPSSKASYRFVITSDSPYCVVSNGELMSRRVRAAHTTWTYEQPEPMAPYLATLQIGDYQLIKLAKNPISMSAALPSRLRDRFEHDFGRQPQMMRLFIKQFGPYPFAAGYTVVVTDDDLDIPLEAQGISVFGANHCDGSRHSERLVAHELAHQWFGNSVTARRWRDIWLHEGFACYAEWLWSEESGGPTADARARHYHQKLKDLPQDLILADPGPQLMFDDRVYKRGALTLHALRLRLGDTKFFALLQDWTSRYQHSTVITDDFTGLAAGYSDESLRPLWTAWLYEKQLPPLDRK</sequence>
<dbReference type="Gene3D" id="1.10.390.10">
    <property type="entry name" value="Neutral Protease Domain 2"/>
    <property type="match status" value="1"/>
</dbReference>
<feature type="active site" description="Proton acceptor" evidence="14">
    <location>
        <position position="308"/>
    </location>
</feature>
<dbReference type="InterPro" id="IPR045357">
    <property type="entry name" value="Aminopeptidase_N-like_N"/>
</dbReference>
<feature type="domain" description="Aminopeptidase N-like N-terminal" evidence="18">
    <location>
        <begin position="39"/>
        <end position="210"/>
    </location>
</feature>
<keyword evidence="8 15" id="KW-0479">Metal-binding</keyword>
<feature type="domain" description="Peptidase M1 membrane alanine aminopeptidase" evidence="17">
    <location>
        <begin position="298"/>
        <end position="442"/>
    </location>
</feature>
<dbReference type="PANTHER" id="PTHR45726">
    <property type="entry name" value="LEUKOTRIENE A-4 HYDROLASE"/>
    <property type="match status" value="1"/>
</dbReference>
<dbReference type="Pfam" id="PF17900">
    <property type="entry name" value="Peptidase_M1_N"/>
    <property type="match status" value="1"/>
</dbReference>
<evidence type="ECO:0000256" key="2">
    <source>
        <dbReference type="ARBA" id="ARBA00004496"/>
    </source>
</evidence>
<evidence type="ECO:0000256" key="1">
    <source>
        <dbReference type="ARBA" id="ARBA00000098"/>
    </source>
</evidence>
<name>A0A179VAX4_9MYCO</name>
<dbReference type="SUPFAM" id="SSF55486">
    <property type="entry name" value="Metalloproteases ('zincins'), catalytic domain"/>
    <property type="match status" value="1"/>
</dbReference>
<dbReference type="AlphaFoldDB" id="A0A179VAX4"/>
<dbReference type="SUPFAM" id="SSF63737">
    <property type="entry name" value="Leukotriene A4 hydrolase N-terminal domain"/>
    <property type="match status" value="1"/>
</dbReference>
<feature type="binding site" evidence="15">
    <location>
        <position position="330"/>
    </location>
    <ligand>
        <name>Zn(2+)</name>
        <dbReference type="ChEBI" id="CHEBI:29105"/>
        <note>catalytic</note>
    </ligand>
</feature>
<dbReference type="GO" id="GO:0016285">
    <property type="term" value="F:alanyl aminopeptidase activity"/>
    <property type="evidence" value="ECO:0007669"/>
    <property type="project" value="UniProtKB-EC"/>
</dbReference>
<evidence type="ECO:0000256" key="9">
    <source>
        <dbReference type="ARBA" id="ARBA00022801"/>
    </source>
</evidence>
<comment type="similarity">
    <text evidence="3">Belongs to the peptidase M1 family.</text>
</comment>
<keyword evidence="7" id="KW-0645">Protease</keyword>
<comment type="cofactor">
    <cofactor evidence="15">
        <name>Zn(2+)</name>
        <dbReference type="ChEBI" id="CHEBI:29105"/>
    </cofactor>
    <text evidence="15">Binds 1 zinc ion per subunit.</text>
</comment>
<keyword evidence="6" id="KW-0963">Cytoplasm</keyword>
<feature type="compositionally biased region" description="Basic residues" evidence="16">
    <location>
        <begin position="8"/>
        <end position="17"/>
    </location>
</feature>
<evidence type="ECO:0000256" key="12">
    <source>
        <dbReference type="ARBA" id="ARBA00029811"/>
    </source>
</evidence>
<feature type="active site" description="Proton donor" evidence="14">
    <location>
        <position position="383"/>
    </location>
</feature>
<evidence type="ECO:0000259" key="17">
    <source>
        <dbReference type="Pfam" id="PF01433"/>
    </source>
</evidence>
<evidence type="ECO:0000256" key="3">
    <source>
        <dbReference type="ARBA" id="ARBA00010136"/>
    </source>
</evidence>
<accession>A0A179VAX4</accession>
<dbReference type="InterPro" id="IPR027268">
    <property type="entry name" value="Peptidase_M4/M1_CTD_sf"/>
</dbReference>
<proteinExistence type="inferred from homology"/>
<keyword evidence="11" id="KW-0482">Metalloprotease</keyword>
<dbReference type="GO" id="GO:0006508">
    <property type="term" value="P:proteolysis"/>
    <property type="evidence" value="ECO:0007669"/>
    <property type="project" value="UniProtKB-KW"/>
</dbReference>
<dbReference type="CDD" id="cd09603">
    <property type="entry name" value="M1_APN_like"/>
    <property type="match status" value="1"/>
</dbReference>
<dbReference type="GO" id="GO:0005737">
    <property type="term" value="C:cytoplasm"/>
    <property type="evidence" value="ECO:0007669"/>
    <property type="project" value="UniProtKB-SubCell"/>
</dbReference>
<feature type="region of interest" description="Disordered" evidence="16">
    <location>
        <begin position="1"/>
        <end position="23"/>
    </location>
</feature>
<evidence type="ECO:0000256" key="6">
    <source>
        <dbReference type="ARBA" id="ARBA00022490"/>
    </source>
</evidence>
<comment type="subcellular location">
    <subcellularLocation>
        <location evidence="2">Cytoplasm</location>
    </subcellularLocation>
</comment>
<feature type="binding site" evidence="15">
    <location>
        <position position="307"/>
    </location>
    <ligand>
        <name>Zn(2+)</name>
        <dbReference type="ChEBI" id="CHEBI:29105"/>
        <note>catalytic</note>
    </ligand>
</feature>
<dbReference type="PRINTS" id="PR00756">
    <property type="entry name" value="ALADIPTASE"/>
</dbReference>
<dbReference type="PANTHER" id="PTHR45726:SF3">
    <property type="entry name" value="LEUKOTRIENE A-4 HYDROLASE"/>
    <property type="match status" value="1"/>
</dbReference>
<gene>
    <name evidence="19" type="ORF">AWB85_08375</name>
</gene>
<evidence type="ECO:0000256" key="14">
    <source>
        <dbReference type="PIRSR" id="PIRSR634015-1"/>
    </source>
</evidence>
<dbReference type="InterPro" id="IPR001930">
    <property type="entry name" value="Peptidase_M1"/>
</dbReference>
<dbReference type="InterPro" id="IPR014782">
    <property type="entry name" value="Peptidase_M1_dom"/>
</dbReference>
<evidence type="ECO:0000256" key="7">
    <source>
        <dbReference type="ARBA" id="ARBA00022670"/>
    </source>
</evidence>
<dbReference type="InterPro" id="IPR042097">
    <property type="entry name" value="Aminopeptidase_N-like_N_sf"/>
</dbReference>
<feature type="binding site" evidence="15">
    <location>
        <position position="311"/>
    </location>
    <ligand>
        <name>Zn(2+)</name>
        <dbReference type="ChEBI" id="CHEBI:29105"/>
        <note>catalytic</note>
    </ligand>
</feature>
<evidence type="ECO:0000313" key="20">
    <source>
        <dbReference type="Proteomes" id="UP000186919"/>
    </source>
</evidence>
<evidence type="ECO:0000256" key="8">
    <source>
        <dbReference type="ARBA" id="ARBA00022723"/>
    </source>
</evidence>
<dbReference type="GO" id="GO:0008237">
    <property type="term" value="F:metallopeptidase activity"/>
    <property type="evidence" value="ECO:0007669"/>
    <property type="project" value="UniProtKB-KW"/>
</dbReference>
<dbReference type="Proteomes" id="UP000186919">
    <property type="component" value="Unassembled WGS sequence"/>
</dbReference>
<dbReference type="EC" id="3.4.11.2" evidence="4"/>
<evidence type="ECO:0000256" key="10">
    <source>
        <dbReference type="ARBA" id="ARBA00022833"/>
    </source>
</evidence>
<evidence type="ECO:0000256" key="13">
    <source>
        <dbReference type="ARBA" id="ARBA00031533"/>
    </source>
</evidence>
<dbReference type="Gene3D" id="2.60.40.1730">
    <property type="entry name" value="tricorn interacting facor f3 domain"/>
    <property type="match status" value="1"/>
</dbReference>
<keyword evidence="10 15" id="KW-0862">Zinc</keyword>
<organism evidence="19 20">
    <name type="scientific">Mycobacteroides immunogenum</name>
    <dbReference type="NCBI Taxonomy" id="83262"/>
    <lineage>
        <taxon>Bacteria</taxon>
        <taxon>Bacillati</taxon>
        <taxon>Actinomycetota</taxon>
        <taxon>Actinomycetes</taxon>
        <taxon>Mycobacteriales</taxon>
        <taxon>Mycobacteriaceae</taxon>
        <taxon>Mycobacteroides</taxon>
    </lineage>
</organism>
<evidence type="ECO:0000256" key="16">
    <source>
        <dbReference type="SAM" id="MobiDB-lite"/>
    </source>
</evidence>
<evidence type="ECO:0000256" key="4">
    <source>
        <dbReference type="ARBA" id="ARBA00012564"/>
    </source>
</evidence>
<comment type="catalytic activity">
    <reaction evidence="1">
        <text>Release of an N-terminal amino acid, Xaa-|-Yaa- from a peptide, amide or arylamide. Xaa is preferably Ala, but may be most amino acids including Pro (slow action). When a terminal hydrophobic residue is followed by a prolyl residue, the two may be released as an intact Xaa-Pro dipeptide.</text>
        <dbReference type="EC" id="3.4.11.2"/>
    </reaction>
</comment>
<reference evidence="19 20" key="1">
    <citation type="submission" date="2016-01" db="EMBL/GenBank/DDBJ databases">
        <title>Mycobacterium immunogenum strain CD11_6 genome sequencing and assembly.</title>
        <authorList>
            <person name="Kaur G."/>
            <person name="Nair G.R."/>
            <person name="Mayilraj S."/>
        </authorList>
    </citation>
    <scope>NUCLEOTIDE SEQUENCE [LARGE SCALE GENOMIC DNA]</scope>
    <source>
        <strain evidence="19 20">CD11-6</strain>
    </source>
</reference>
<keyword evidence="9" id="KW-0378">Hydrolase</keyword>
<dbReference type="InterPro" id="IPR034015">
    <property type="entry name" value="M1_LTA4H"/>
</dbReference>
<protein>
    <recommendedName>
        <fullName evidence="5">Aminopeptidase N</fullName>
        <ecNumber evidence="4">3.4.11.2</ecNumber>
    </recommendedName>
    <alternativeName>
        <fullName evidence="12">Alanine aminopeptidase</fullName>
    </alternativeName>
    <alternativeName>
        <fullName evidence="13">Lysyl aminopeptidase</fullName>
    </alternativeName>
</protein>
<evidence type="ECO:0000259" key="18">
    <source>
        <dbReference type="Pfam" id="PF17900"/>
    </source>
</evidence>
<evidence type="ECO:0000313" key="19">
    <source>
        <dbReference type="EMBL" id="OAT68322.1"/>
    </source>
</evidence>
<dbReference type="GO" id="GO:0008270">
    <property type="term" value="F:zinc ion binding"/>
    <property type="evidence" value="ECO:0007669"/>
    <property type="project" value="InterPro"/>
</dbReference>
<dbReference type="RefSeq" id="WP_064630637.1">
    <property type="nucleotide sequence ID" value="NZ_LQYE01000023.1"/>
</dbReference>
<dbReference type="Pfam" id="PF01433">
    <property type="entry name" value="Peptidase_M1"/>
    <property type="match status" value="1"/>
</dbReference>
<dbReference type="EMBL" id="LQYE01000023">
    <property type="protein sequence ID" value="OAT68322.1"/>
    <property type="molecule type" value="Genomic_DNA"/>
</dbReference>
<evidence type="ECO:0000256" key="5">
    <source>
        <dbReference type="ARBA" id="ARBA00015611"/>
    </source>
</evidence>
<evidence type="ECO:0000256" key="15">
    <source>
        <dbReference type="PIRSR" id="PIRSR634015-3"/>
    </source>
</evidence>